<dbReference type="CDD" id="cd07007">
    <property type="entry name" value="cupin_CapF-like_C"/>
    <property type="match status" value="1"/>
</dbReference>
<dbReference type="Pfam" id="PF14667">
    <property type="entry name" value="Polysacc_synt_C"/>
    <property type="match status" value="1"/>
</dbReference>
<dbReference type="PANTHER" id="PTHR43245:SF55">
    <property type="entry name" value="NAD(P)-BINDING DOMAIN-CONTAINING PROTEIN"/>
    <property type="match status" value="1"/>
</dbReference>
<dbReference type="EMBL" id="QKRX01000016">
    <property type="protein sequence ID" value="RAU16822.1"/>
    <property type="molecule type" value="Genomic_DNA"/>
</dbReference>
<dbReference type="InterPro" id="IPR036291">
    <property type="entry name" value="NAD(P)-bd_dom_sf"/>
</dbReference>
<dbReference type="InterPro" id="IPR001509">
    <property type="entry name" value="Epimerase_deHydtase"/>
</dbReference>
<dbReference type="Gene3D" id="3.40.50.720">
    <property type="entry name" value="NAD(P)-binding Rossmann-like Domain"/>
    <property type="match status" value="1"/>
</dbReference>
<gene>
    <name evidence="3" type="ORF">DN062_16335</name>
</gene>
<dbReference type="InterPro" id="IPR011051">
    <property type="entry name" value="RmlC_Cupin_sf"/>
</dbReference>
<dbReference type="SUPFAM" id="SSF51182">
    <property type="entry name" value="RmlC-like cupins"/>
    <property type="match status" value="1"/>
</dbReference>
<evidence type="ECO:0000259" key="1">
    <source>
        <dbReference type="Pfam" id="PF01370"/>
    </source>
</evidence>
<dbReference type="Pfam" id="PF01370">
    <property type="entry name" value="Epimerase"/>
    <property type="match status" value="1"/>
</dbReference>
<dbReference type="Gene3D" id="2.60.120.10">
    <property type="entry name" value="Jelly Rolls"/>
    <property type="match status" value="1"/>
</dbReference>
<dbReference type="PANTHER" id="PTHR43245">
    <property type="entry name" value="BIFUNCTIONAL POLYMYXIN RESISTANCE PROTEIN ARNA"/>
    <property type="match status" value="1"/>
</dbReference>
<dbReference type="NCBIfam" id="NF047837">
    <property type="entry name" value="UDPAcbARedWbcJ"/>
    <property type="match status" value="1"/>
</dbReference>
<dbReference type="SUPFAM" id="SSF51735">
    <property type="entry name" value="NAD(P)-binding Rossmann-fold domains"/>
    <property type="match status" value="1"/>
</dbReference>
<comment type="caution">
    <text evidence="3">The sequence shown here is derived from an EMBL/GenBank/DDBJ whole genome shotgun (WGS) entry which is preliminary data.</text>
</comment>
<dbReference type="InterPro" id="IPR050177">
    <property type="entry name" value="Lipid_A_modif_metabolic_enz"/>
</dbReference>
<organism evidence="3 4">
    <name type="scientific">Nitrincola tibetensis</name>
    <dbReference type="NCBI Taxonomy" id="2219697"/>
    <lineage>
        <taxon>Bacteria</taxon>
        <taxon>Pseudomonadati</taxon>
        <taxon>Pseudomonadota</taxon>
        <taxon>Gammaproteobacteria</taxon>
        <taxon>Oceanospirillales</taxon>
        <taxon>Oceanospirillaceae</taxon>
        <taxon>Nitrincola</taxon>
    </lineage>
</organism>
<dbReference type="OrthoDB" id="9801056at2"/>
<dbReference type="AlphaFoldDB" id="A0A364NIC6"/>
<feature type="domain" description="Capsular polysaccharide assembling protein CapF C-terminal" evidence="2">
    <location>
        <begin position="255"/>
        <end position="364"/>
    </location>
</feature>
<reference evidence="3 4" key="1">
    <citation type="submission" date="2018-06" db="EMBL/GenBank/DDBJ databases">
        <title>Nitrincola tibetense sp. nov., isolated from Lake XuguoCo on Tibetan Plateau.</title>
        <authorList>
            <person name="Xing P."/>
        </authorList>
    </citation>
    <scope>NUCLEOTIDE SEQUENCE [LARGE SCALE GENOMIC DNA]</scope>
    <source>
        <strain evidence="4">xg18</strain>
    </source>
</reference>
<dbReference type="InterPro" id="IPR029303">
    <property type="entry name" value="CapF_C"/>
</dbReference>
<proteinExistence type="predicted"/>
<feature type="domain" description="NAD-dependent epimerase/dehydratase" evidence="1">
    <location>
        <begin position="3"/>
        <end position="192"/>
    </location>
</feature>
<evidence type="ECO:0000313" key="3">
    <source>
        <dbReference type="EMBL" id="RAU16822.1"/>
    </source>
</evidence>
<name>A0A364NIC6_9GAMM</name>
<sequence length="373" mass="42013">MRVLVTGADGFIGKNLLVHLSERKNVEVIRFTREHSADDLASMLVGVECVFHLAGINRPQDPEEFERGNTGLSQQLADAFVASGCKAPILYTSSIQAELDNPYGVSKREAEEALLTLRDQHQVPVSVFRLPNVFGKWAKPNYNSAVATFCHNIAHHLPIQINDPAAMINLVYIDDVIAHFLALMDKKQPGEAFETVQPTYQVSVGELAEQLYRFRDSRETLVTEPVGVGLVRALYSTYLSYVPKERFAYEVPKYGDSRGVFVEMLKTPNAGQFSYFTAHPGITRGGHYHHTKTEKFLVIKGTARFKFCHMQTGEFHEWVTTGDKPEIVETMPGWTHDITNIGDDEMIVMLWANEIFDREKPDTYTCPLTPTDV</sequence>
<dbReference type="InterPro" id="IPR014710">
    <property type="entry name" value="RmlC-like_jellyroll"/>
</dbReference>
<dbReference type="Proteomes" id="UP000250744">
    <property type="component" value="Unassembled WGS sequence"/>
</dbReference>
<evidence type="ECO:0000313" key="4">
    <source>
        <dbReference type="Proteomes" id="UP000250744"/>
    </source>
</evidence>
<evidence type="ECO:0000259" key="2">
    <source>
        <dbReference type="Pfam" id="PF14667"/>
    </source>
</evidence>
<keyword evidence="4" id="KW-1185">Reference proteome</keyword>
<dbReference type="RefSeq" id="WP_112160366.1">
    <property type="nucleotide sequence ID" value="NZ_QKRX01000016.1"/>
</dbReference>
<accession>A0A364NIC6</accession>
<protein>
    <submittedName>
        <fullName evidence="3">Capsular biosynthesis protein</fullName>
    </submittedName>
</protein>